<dbReference type="EMBL" id="SACK01000006">
    <property type="protein sequence ID" value="RVT99974.1"/>
    <property type="molecule type" value="Genomic_DNA"/>
</dbReference>
<keyword evidence="4" id="KW-1185">Reference proteome</keyword>
<feature type="signal peptide" evidence="1">
    <location>
        <begin position="1"/>
        <end position="26"/>
    </location>
</feature>
<proteinExistence type="predicted"/>
<evidence type="ECO:0000259" key="2">
    <source>
        <dbReference type="Pfam" id="PF14344"/>
    </source>
</evidence>
<dbReference type="RefSeq" id="WP_127705772.1">
    <property type="nucleotide sequence ID" value="NZ_SACK01000006.1"/>
</dbReference>
<gene>
    <name evidence="3" type="ORF">EOD41_13495</name>
</gene>
<name>A0A437MQP9_9SPHI</name>
<dbReference type="Proteomes" id="UP000282759">
    <property type="component" value="Unassembled WGS sequence"/>
</dbReference>
<sequence>MKFFAQTGKLKHLSLFALLFTTIAFTSCSKDDDEKVDAQARIKVVNAVQGSGDINLYLDNQALEGSAVAYNEASGYLSTKEGDRKAQFRAGSDVKTNFNLKLDAGKYYTVYYTGTADASSNLVTEDDMSNPPSGKAKVRFVHVSNAASAVDLGVLGASSRLATDLAYKASTSYQTVDPNTTFVLYSAGTANVALTMPTEIQAGKVYTIFVSGATNLTLNYKIVAQN</sequence>
<dbReference type="InterPro" id="IPR025510">
    <property type="entry name" value="DUF4397"/>
</dbReference>
<evidence type="ECO:0000256" key="1">
    <source>
        <dbReference type="SAM" id="SignalP"/>
    </source>
</evidence>
<evidence type="ECO:0000313" key="3">
    <source>
        <dbReference type="EMBL" id="RVT99974.1"/>
    </source>
</evidence>
<dbReference type="PROSITE" id="PS51257">
    <property type="entry name" value="PROKAR_LIPOPROTEIN"/>
    <property type="match status" value="1"/>
</dbReference>
<protein>
    <submittedName>
        <fullName evidence="3">DUF4397 domain-containing protein</fullName>
    </submittedName>
</protein>
<reference evidence="3 4" key="1">
    <citation type="submission" date="2019-01" db="EMBL/GenBank/DDBJ databases">
        <authorList>
            <person name="Chen W.-M."/>
        </authorList>
    </citation>
    <scope>NUCLEOTIDE SEQUENCE [LARGE SCALE GENOMIC DNA]</scope>
    <source>
        <strain evidence="3 4">YBJ-36</strain>
    </source>
</reference>
<dbReference type="OrthoDB" id="9792011at2"/>
<organism evidence="3 4">
    <name type="scientific">Mucilaginibacter limnophilus</name>
    <dbReference type="NCBI Taxonomy" id="1932778"/>
    <lineage>
        <taxon>Bacteria</taxon>
        <taxon>Pseudomonadati</taxon>
        <taxon>Bacteroidota</taxon>
        <taxon>Sphingobacteriia</taxon>
        <taxon>Sphingobacteriales</taxon>
        <taxon>Sphingobacteriaceae</taxon>
        <taxon>Mucilaginibacter</taxon>
    </lineage>
</organism>
<keyword evidence="1" id="KW-0732">Signal</keyword>
<feature type="chain" id="PRO_5018976902" evidence="1">
    <location>
        <begin position="27"/>
        <end position="226"/>
    </location>
</feature>
<accession>A0A437MQP9</accession>
<dbReference type="Pfam" id="PF14344">
    <property type="entry name" value="DUF4397"/>
    <property type="match status" value="1"/>
</dbReference>
<feature type="domain" description="DUF4397" evidence="2">
    <location>
        <begin position="40"/>
        <end position="152"/>
    </location>
</feature>
<evidence type="ECO:0000313" key="4">
    <source>
        <dbReference type="Proteomes" id="UP000282759"/>
    </source>
</evidence>
<comment type="caution">
    <text evidence="3">The sequence shown here is derived from an EMBL/GenBank/DDBJ whole genome shotgun (WGS) entry which is preliminary data.</text>
</comment>
<dbReference type="AlphaFoldDB" id="A0A437MQP9"/>